<dbReference type="Proteomes" id="UP000223527">
    <property type="component" value="Unassembled WGS sequence"/>
</dbReference>
<evidence type="ECO:0000313" key="3">
    <source>
        <dbReference type="Proteomes" id="UP000223527"/>
    </source>
</evidence>
<reference evidence="2 3" key="1">
    <citation type="submission" date="2017-10" db="EMBL/GenBank/DDBJ databases">
        <authorList>
            <person name="Banno H."/>
            <person name="Chua N.-H."/>
        </authorList>
    </citation>
    <scope>NUCLEOTIDE SEQUENCE [LARGE SCALE GENOMIC DNA]</scope>
    <source>
        <strain evidence="2 3">YW11</strain>
    </source>
</reference>
<evidence type="ECO:0000259" key="1">
    <source>
        <dbReference type="Pfam" id="PF13362"/>
    </source>
</evidence>
<dbReference type="EMBL" id="PDNU01000046">
    <property type="protein sequence ID" value="PHK93471.1"/>
    <property type="molecule type" value="Genomic_DNA"/>
</dbReference>
<protein>
    <recommendedName>
        <fullName evidence="1">Toprim domain-containing protein</fullName>
    </recommendedName>
</protein>
<gene>
    <name evidence="2" type="ORF">CR162_18540</name>
</gene>
<sequence>MWMRGLDATGNAYLARKGVLPHGMRQDATGKLLVPLKDERGWIRNLRIIDPDGGKIFLPDGRTHGYFTLLGAQEVSPRRPLLVAEGFATAAALREMLGLPLAIAFNSGNLLPVALELKGRYLSVRQVFAADNDHHLPQRDPPLPNVGKKKAQEAATAVGGLVLLPEFAPHQEGTDWLDFADTYGPNVT</sequence>
<evidence type="ECO:0000313" key="2">
    <source>
        <dbReference type="EMBL" id="PHK93471.1"/>
    </source>
</evidence>
<organism evidence="2 3">
    <name type="scientific">Teichococcus rhizosphaerae</name>
    <dbReference type="NCBI Taxonomy" id="1335062"/>
    <lineage>
        <taxon>Bacteria</taxon>
        <taxon>Pseudomonadati</taxon>
        <taxon>Pseudomonadota</taxon>
        <taxon>Alphaproteobacteria</taxon>
        <taxon>Acetobacterales</taxon>
        <taxon>Roseomonadaceae</taxon>
        <taxon>Roseomonas</taxon>
    </lineage>
</organism>
<comment type="caution">
    <text evidence="2">The sequence shown here is derived from an EMBL/GenBank/DDBJ whole genome shotgun (WGS) entry which is preliminary data.</text>
</comment>
<dbReference type="InterPro" id="IPR006171">
    <property type="entry name" value="TOPRIM_dom"/>
</dbReference>
<dbReference type="Pfam" id="PF13362">
    <property type="entry name" value="Toprim_3"/>
    <property type="match status" value="1"/>
</dbReference>
<keyword evidence="3" id="KW-1185">Reference proteome</keyword>
<dbReference type="AlphaFoldDB" id="A0A2C6Z4N4"/>
<accession>A0A2C6Z4N4</accession>
<proteinExistence type="predicted"/>
<feature type="domain" description="Toprim" evidence="1">
    <location>
        <begin position="81"/>
        <end position="183"/>
    </location>
</feature>
<name>A0A2C6Z4N4_9PROT</name>